<comment type="similarity">
    <text evidence="1">Belongs to the LysR transcriptional regulatory family.</text>
</comment>
<dbReference type="Pfam" id="PF00126">
    <property type="entry name" value="HTH_1"/>
    <property type="match status" value="1"/>
</dbReference>
<evidence type="ECO:0000256" key="4">
    <source>
        <dbReference type="ARBA" id="ARBA00023163"/>
    </source>
</evidence>
<evidence type="ECO:0000313" key="7">
    <source>
        <dbReference type="Proteomes" id="UP000059074"/>
    </source>
</evidence>
<feature type="domain" description="HTH lysR-type" evidence="5">
    <location>
        <begin position="1"/>
        <end position="58"/>
    </location>
</feature>
<dbReference type="OrthoDB" id="9775392at2"/>
<organism evidence="6 7">
    <name type="scientific">Hyphomicrobium sulfonivorans</name>
    <dbReference type="NCBI Taxonomy" id="121290"/>
    <lineage>
        <taxon>Bacteria</taxon>
        <taxon>Pseudomonadati</taxon>
        <taxon>Pseudomonadota</taxon>
        <taxon>Alphaproteobacteria</taxon>
        <taxon>Hyphomicrobiales</taxon>
        <taxon>Hyphomicrobiaceae</taxon>
        <taxon>Hyphomicrobium</taxon>
    </lineage>
</organism>
<evidence type="ECO:0000256" key="3">
    <source>
        <dbReference type="ARBA" id="ARBA00023125"/>
    </source>
</evidence>
<dbReference type="Gene3D" id="3.40.190.290">
    <property type="match status" value="1"/>
</dbReference>
<dbReference type="EMBL" id="LMTR01000063">
    <property type="protein sequence ID" value="KWT67537.1"/>
    <property type="molecule type" value="Genomic_DNA"/>
</dbReference>
<keyword evidence="3" id="KW-0238">DNA-binding</keyword>
<dbReference type="AlphaFoldDB" id="A0A109BF24"/>
<keyword evidence="7" id="KW-1185">Reference proteome</keyword>
<dbReference type="InterPro" id="IPR000847">
    <property type="entry name" value="LysR_HTH_N"/>
</dbReference>
<dbReference type="Gene3D" id="1.10.10.10">
    <property type="entry name" value="Winged helix-like DNA-binding domain superfamily/Winged helix DNA-binding domain"/>
    <property type="match status" value="1"/>
</dbReference>
<dbReference type="GO" id="GO:0005829">
    <property type="term" value="C:cytosol"/>
    <property type="evidence" value="ECO:0007669"/>
    <property type="project" value="TreeGrafter"/>
</dbReference>
<dbReference type="InterPro" id="IPR036388">
    <property type="entry name" value="WH-like_DNA-bd_sf"/>
</dbReference>
<dbReference type="Pfam" id="PF03466">
    <property type="entry name" value="LysR_substrate"/>
    <property type="match status" value="1"/>
</dbReference>
<protein>
    <submittedName>
        <fullName evidence="6">Hydrogen peroxide-inducible genes activator</fullName>
    </submittedName>
</protein>
<proteinExistence type="inferred from homology"/>
<dbReference type="Proteomes" id="UP000059074">
    <property type="component" value="Unassembled WGS sequence"/>
</dbReference>
<dbReference type="RefSeq" id="WP_068461871.1">
    <property type="nucleotide sequence ID" value="NZ_LMTR01000063.1"/>
</dbReference>
<dbReference type="GO" id="GO:0003700">
    <property type="term" value="F:DNA-binding transcription factor activity"/>
    <property type="evidence" value="ECO:0007669"/>
    <property type="project" value="InterPro"/>
</dbReference>
<keyword evidence="2" id="KW-0805">Transcription regulation</keyword>
<dbReference type="InterPro" id="IPR005119">
    <property type="entry name" value="LysR_subst-bd"/>
</dbReference>
<dbReference type="PATRIC" id="fig|121290.4.peg.1285"/>
<comment type="caution">
    <text evidence="6">The sequence shown here is derived from an EMBL/GenBank/DDBJ whole genome shotgun (WGS) entry which is preliminary data.</text>
</comment>
<dbReference type="InterPro" id="IPR050950">
    <property type="entry name" value="HTH-type_LysR_regulators"/>
</dbReference>
<dbReference type="GO" id="GO:0003677">
    <property type="term" value="F:DNA binding"/>
    <property type="evidence" value="ECO:0007669"/>
    <property type="project" value="UniProtKB-KW"/>
</dbReference>
<dbReference type="SUPFAM" id="SSF53850">
    <property type="entry name" value="Periplasmic binding protein-like II"/>
    <property type="match status" value="1"/>
</dbReference>
<dbReference type="FunFam" id="1.10.10.10:FF:000001">
    <property type="entry name" value="LysR family transcriptional regulator"/>
    <property type="match status" value="1"/>
</dbReference>
<dbReference type="PANTHER" id="PTHR30419:SF31">
    <property type="entry name" value="BLR3139 PROTEIN"/>
    <property type="match status" value="1"/>
</dbReference>
<evidence type="ECO:0000259" key="5">
    <source>
        <dbReference type="PROSITE" id="PS50931"/>
    </source>
</evidence>
<dbReference type="PANTHER" id="PTHR30419">
    <property type="entry name" value="HTH-TYPE TRANSCRIPTIONAL REGULATOR YBHD"/>
    <property type="match status" value="1"/>
</dbReference>
<dbReference type="SUPFAM" id="SSF46785">
    <property type="entry name" value="Winged helix' DNA-binding domain"/>
    <property type="match status" value="1"/>
</dbReference>
<gene>
    <name evidence="6" type="ORF">APY04_1896</name>
</gene>
<dbReference type="InterPro" id="IPR036390">
    <property type="entry name" value="WH_DNA-bd_sf"/>
</dbReference>
<dbReference type="STRING" id="121290.APY04_1896"/>
<reference evidence="6 7" key="1">
    <citation type="submission" date="2015-10" db="EMBL/GenBank/DDBJ databases">
        <title>Transcriptomic analysis of a linuron degrading triple-species bacterial consortium.</title>
        <authorList>
            <person name="Albers P."/>
        </authorList>
    </citation>
    <scope>NUCLEOTIDE SEQUENCE [LARGE SCALE GENOMIC DNA]</scope>
    <source>
        <strain evidence="6 7">WDL6</strain>
    </source>
</reference>
<evidence type="ECO:0000256" key="2">
    <source>
        <dbReference type="ARBA" id="ARBA00023015"/>
    </source>
</evidence>
<evidence type="ECO:0000313" key="6">
    <source>
        <dbReference type="EMBL" id="KWT67537.1"/>
    </source>
</evidence>
<accession>A0A109BF24</accession>
<name>A0A109BF24_HYPSL</name>
<keyword evidence="4" id="KW-0804">Transcription</keyword>
<evidence type="ECO:0000256" key="1">
    <source>
        <dbReference type="ARBA" id="ARBA00009437"/>
    </source>
</evidence>
<dbReference type="PROSITE" id="PS50931">
    <property type="entry name" value="HTH_LYSR"/>
    <property type="match status" value="1"/>
</dbReference>
<sequence>MFIRQMTYLVALGREKHFGRAAEVCSVTQSTLSAGLKALERELDMRLVIREPRFMGFTPEGERVVEWAAQIIADYQSLRQDMEGFRSGLKGTLRLGVVPAAMPQIARLTEPFCAKHAHVTVDIQSITSAEIQRGLDKFELDAGITYLDNEPLMNVRKVPLYSEKYVFVTPRTAKWGKASKITWRHAAMENLCLLNETMQNRRVLNNLARSIGLKLTPTVTTNSFLSVCSHVCSGGWSSIIPHTFSYIFAGSEDLVLIDLIDPVHEQSIGIVTSDRDPLPPLARALLHCAAQLELNEYVRARIDLATA</sequence>
<dbReference type="CDD" id="cd05466">
    <property type="entry name" value="PBP2_LTTR_substrate"/>
    <property type="match status" value="1"/>
</dbReference>